<feature type="signal peptide" evidence="1">
    <location>
        <begin position="1"/>
        <end position="21"/>
    </location>
</feature>
<evidence type="ECO:0000313" key="2">
    <source>
        <dbReference type="EMBL" id="MBP3984193.1"/>
    </source>
</evidence>
<sequence length="1234" mass="137670">MDIRKLSIGVALALSGGLGAAADVLAQSEADASKPAPPMQCDRQGCSNENGPLFQVRAFGEDKPKATGEDADSLQQNRRVETVVAQFHEGDSKVLADGQATIAGRFAVDLPQGGTLWATEDPTLGQPILNVQSGSMAPFQDGRITEPLRFHAYSNYAAFYQRLEVTIYKGSDQDRVQPLARIAVPVGAVTDAQWDGALPEGLRLQAGDELQYVARAYASDGSFDETEPHRIQLVTPGDYARGVQVLRDTVQRSHAQTLDAASAESLQIVESIYGKSDLRLRNIPVYASRVRILGRDIAEGMQIAIDGQSFPIDQERKFVAEFLQPVGSHRYQVQVKSAEGMVADTPLDMEVTGRYAFVAALADLTLSHNSASGSLDALGSDAREDDGFLREGRLAFYAKGKWRGKYLVTAQADTWENELGNLFDGFLDAQPYDIFRRLDPDLYYPVYGDDSRTWRDVDSQGKLYLRVDWDQNQALWGNFGTGFTGTEYAQYQRALYGAALSWRSRASTGLGDARSLLKVFGSEAQTAAGHSEFLGTGGSLYYLRHTDVLPGSEQVVLEVRDPTTGRVESRVDLQSGVDYEMDDLQGRLILTRPLAQITREAVRTLTRDTPLDGYRQILLVDYEYVPSGFDADDATVGLRGKQWLGDHVAVGGTYVDENRSGDDYSLKGADLTLQAGRGTYLKMEGTRSESTVAPIFYSDNGGLSFIQRNPTVGARSGEAHMVEARANLHELGWTQREWSFGAWWRDVDAGFSIGRQDTGQPIEEYGAEFLGYLSDDFSLYGRYSHAERGTAELEQQQLTADWQISKDGRLGGEVRRVNEHDTGYDADATLLALSYRQRLNASLELYGVGQYTLDDDGGRYARNNLLTFGGKYLFGDRSSVGAEISSGSRGHGGKIDGEYRLSPDHTLYGAYNYSTDRTERDGLFDSALQSGWTLGQRWRLNNQVNVYNESQYLKDDQRDSAGIVHTFGLDFRPAPGWNLGFTVMDGELDASDGRVDRRAYSVSGGRTDARMDWSSKLEYRRDRGAEQREQWVTANRLFYRVNEDWRVALRANYADTQDDLNPAAGARLAETNLGFAWRPHDNTRWAAFGKYTYLYDRASPGQADADQHDQRSQVLSFEGIAQLDDNWQLAGKLASRWGEYRMGRGDGPWLDSRADFASLQVRYHLIGRWDGLAEYRWLKVRDGGRRNGWLVGLDRQIRENFKIGVGYNFTDFSADLTQLDYRYRGWFLNMTGYY</sequence>
<dbReference type="Proteomes" id="UP000673447">
    <property type="component" value="Unassembled WGS sequence"/>
</dbReference>
<keyword evidence="1" id="KW-0732">Signal</keyword>
<dbReference type="EMBL" id="JAGKTC010000001">
    <property type="protein sequence ID" value="MBP3984193.1"/>
    <property type="molecule type" value="Genomic_DNA"/>
</dbReference>
<reference evidence="2" key="2">
    <citation type="submission" date="2021-03" db="EMBL/GenBank/DDBJ databases">
        <authorList>
            <person name="Cao W."/>
        </authorList>
    </citation>
    <scope>NUCLEOTIDE SEQUENCE</scope>
    <source>
        <strain evidence="2">110414</strain>
    </source>
</reference>
<gene>
    <name evidence="2" type="ORF">J5837_07110</name>
</gene>
<accession>A0A940X4F9</accession>
<feature type="chain" id="PRO_5037697517" description="TonB-dependent receptor" evidence="1">
    <location>
        <begin position="22"/>
        <end position="1234"/>
    </location>
</feature>
<keyword evidence="3" id="KW-1185">Reference proteome</keyword>
<comment type="caution">
    <text evidence="2">The sequence shown here is derived from an EMBL/GenBank/DDBJ whole genome shotgun (WGS) entry which is preliminary data.</text>
</comment>
<reference evidence="2" key="1">
    <citation type="journal article" date="2016" name="Int. J. Syst. Evol. Microbiol.">
        <title>Pseudoxanthomonas helianthi sp. nov., isolated from roots of Jerusalem artichoke (Helianthus tuberosus).</title>
        <authorList>
            <person name="Kittiwongwattana C."/>
            <person name="Thawai C."/>
        </authorList>
    </citation>
    <scope>NUCLEOTIDE SEQUENCE</scope>
    <source>
        <strain evidence="2">110414</strain>
    </source>
</reference>
<evidence type="ECO:0000256" key="1">
    <source>
        <dbReference type="SAM" id="SignalP"/>
    </source>
</evidence>
<evidence type="ECO:0000313" key="3">
    <source>
        <dbReference type="Proteomes" id="UP000673447"/>
    </source>
</evidence>
<evidence type="ECO:0008006" key="4">
    <source>
        <dbReference type="Google" id="ProtNLM"/>
    </source>
</evidence>
<organism evidence="2 3">
    <name type="scientific">Pseudoxanthomonas helianthi</name>
    <dbReference type="NCBI Taxonomy" id="1453541"/>
    <lineage>
        <taxon>Bacteria</taxon>
        <taxon>Pseudomonadati</taxon>
        <taxon>Pseudomonadota</taxon>
        <taxon>Gammaproteobacteria</taxon>
        <taxon>Lysobacterales</taxon>
        <taxon>Lysobacteraceae</taxon>
        <taxon>Pseudoxanthomonas</taxon>
    </lineage>
</organism>
<name>A0A940X4F9_9GAMM</name>
<protein>
    <recommendedName>
        <fullName evidence="4">TonB-dependent receptor</fullName>
    </recommendedName>
</protein>
<proteinExistence type="predicted"/>
<dbReference type="RefSeq" id="WP_210535974.1">
    <property type="nucleotide sequence ID" value="NZ_JAGKTC010000001.1"/>
</dbReference>
<dbReference type="SUPFAM" id="SSF56935">
    <property type="entry name" value="Porins"/>
    <property type="match status" value="1"/>
</dbReference>
<dbReference type="AlphaFoldDB" id="A0A940X4F9"/>